<dbReference type="AlphaFoldDB" id="A0A383WB53"/>
<name>A0A383WB53_TETOB</name>
<organism evidence="1 2">
    <name type="scientific">Tetradesmus obliquus</name>
    <name type="common">Green alga</name>
    <name type="synonym">Acutodesmus obliquus</name>
    <dbReference type="NCBI Taxonomy" id="3088"/>
    <lineage>
        <taxon>Eukaryota</taxon>
        <taxon>Viridiplantae</taxon>
        <taxon>Chlorophyta</taxon>
        <taxon>core chlorophytes</taxon>
        <taxon>Chlorophyceae</taxon>
        <taxon>CS clade</taxon>
        <taxon>Sphaeropleales</taxon>
        <taxon>Scenedesmaceae</taxon>
        <taxon>Tetradesmus</taxon>
    </lineage>
</organism>
<dbReference type="EMBL" id="FNXT01001221">
    <property type="protein sequence ID" value="SZX74847.1"/>
    <property type="molecule type" value="Genomic_DNA"/>
</dbReference>
<sequence>MEQKVHKWFESLASDQHPIEDLVTSDARMIDNINQACYKGFPAMKHRMQSVHESLPNLVEVGDVADTAHNCVAAHWRAGETTGTYVFKFNSGCMIEEVLAYADPEEEEFLEA</sequence>
<evidence type="ECO:0000313" key="1">
    <source>
        <dbReference type="EMBL" id="SZX74847.1"/>
    </source>
</evidence>
<evidence type="ECO:0000313" key="2">
    <source>
        <dbReference type="Proteomes" id="UP000256970"/>
    </source>
</evidence>
<accession>A0A383WB53</accession>
<reference evidence="1 2" key="1">
    <citation type="submission" date="2016-10" db="EMBL/GenBank/DDBJ databases">
        <authorList>
            <person name="Cai Z."/>
        </authorList>
    </citation>
    <scope>NUCLEOTIDE SEQUENCE [LARGE SCALE GENOMIC DNA]</scope>
</reference>
<dbReference type="InterPro" id="IPR032710">
    <property type="entry name" value="NTF2-like_dom_sf"/>
</dbReference>
<gene>
    <name evidence="1" type="ORF">BQ4739_LOCUS15165</name>
</gene>
<dbReference type="Proteomes" id="UP000256970">
    <property type="component" value="Unassembled WGS sequence"/>
</dbReference>
<dbReference type="Gene3D" id="3.10.450.50">
    <property type="match status" value="1"/>
</dbReference>
<proteinExistence type="predicted"/>
<protein>
    <submittedName>
        <fullName evidence="1">Uncharacterized protein</fullName>
    </submittedName>
</protein>
<dbReference type="SUPFAM" id="SSF54427">
    <property type="entry name" value="NTF2-like"/>
    <property type="match status" value="1"/>
</dbReference>
<keyword evidence="2" id="KW-1185">Reference proteome</keyword>